<reference evidence="1 2" key="1">
    <citation type="submission" date="2024-04" db="EMBL/GenBank/DDBJ databases">
        <title>Phyllosticta paracitricarpa is synonymous to the EU quarantine fungus P. citricarpa based on phylogenomic analyses.</title>
        <authorList>
            <consortium name="Lawrence Berkeley National Laboratory"/>
            <person name="Van Ingen-Buijs V.A."/>
            <person name="Van Westerhoven A.C."/>
            <person name="Haridas S."/>
            <person name="Skiadas P."/>
            <person name="Martin F."/>
            <person name="Groenewald J.Z."/>
            <person name="Crous P.W."/>
            <person name="Seidl M.F."/>
        </authorList>
    </citation>
    <scope>NUCLEOTIDE SEQUENCE [LARGE SCALE GENOMIC DNA]</scope>
    <source>
        <strain evidence="1 2">CBS 123374</strain>
    </source>
</reference>
<keyword evidence="2" id="KW-1185">Reference proteome</keyword>
<dbReference type="Proteomes" id="UP001492380">
    <property type="component" value="Unassembled WGS sequence"/>
</dbReference>
<evidence type="ECO:0000313" key="2">
    <source>
        <dbReference type="Proteomes" id="UP001492380"/>
    </source>
</evidence>
<organism evidence="1 2">
    <name type="scientific">Phyllosticta capitalensis</name>
    <dbReference type="NCBI Taxonomy" id="121624"/>
    <lineage>
        <taxon>Eukaryota</taxon>
        <taxon>Fungi</taxon>
        <taxon>Dikarya</taxon>
        <taxon>Ascomycota</taxon>
        <taxon>Pezizomycotina</taxon>
        <taxon>Dothideomycetes</taxon>
        <taxon>Dothideomycetes incertae sedis</taxon>
        <taxon>Botryosphaeriales</taxon>
        <taxon>Phyllostictaceae</taxon>
        <taxon>Phyllosticta</taxon>
    </lineage>
</organism>
<evidence type="ECO:0000313" key="1">
    <source>
        <dbReference type="EMBL" id="KAK8247475.1"/>
    </source>
</evidence>
<sequence length="391" mass="45323">MLWLSPKSASRMYAHAWSDQEMEKYAENMPPFWKEYHSKVASRHNMSLLEYLRGVRGRYELTEQELIAATESHEHDATCVNCPDDFEGPDGPLIYHPNALVTQVSPQWKKQHAALIRNTMQKWTDEIPKDFSPKCRCKTGKHFSRRAGILIRGDLGPCRSCACVKWGYRCSRETCGCFKELGACRNPFEFLNLEQMFGSSNPKLSPCFAKWISKRTHKIEFLQQITLKSLVEPILKAGTPTSDAYDEWKKEWDQVANHADNSTRKIQAMRDLLRMAFDSGFDYKTKFHGYYYSFCDNSWSDSTCYSHCADCGRCEGWKIWHCGKCNKCMTTGSFERCKGCRGVKASYHDLHIDRIKGQVSRQFVENERVSEKKNPLSFKSLTWVRSTIRQP</sequence>
<accession>A0ABR1Z504</accession>
<gene>
    <name evidence="1" type="ORF">HDK90DRAFT_462230</name>
</gene>
<comment type="caution">
    <text evidence="1">The sequence shown here is derived from an EMBL/GenBank/DDBJ whole genome shotgun (WGS) entry which is preliminary data.</text>
</comment>
<name>A0ABR1Z504_9PEZI</name>
<proteinExistence type="predicted"/>
<protein>
    <submittedName>
        <fullName evidence="1">Uncharacterized protein</fullName>
    </submittedName>
</protein>
<dbReference type="EMBL" id="JBBWRZ010000001">
    <property type="protein sequence ID" value="KAK8247475.1"/>
    <property type="molecule type" value="Genomic_DNA"/>
</dbReference>